<dbReference type="EMBL" id="JAWWNJ010000049">
    <property type="protein sequence ID" value="KAK7016825.1"/>
    <property type="molecule type" value="Genomic_DNA"/>
</dbReference>
<feature type="compositionally biased region" description="Basic residues" evidence="1">
    <location>
        <begin position="323"/>
        <end position="333"/>
    </location>
</feature>
<dbReference type="AlphaFoldDB" id="A0AAW0AUK9"/>
<name>A0AAW0AUK9_9AGAR</name>
<feature type="region of interest" description="Disordered" evidence="1">
    <location>
        <begin position="197"/>
        <end position="263"/>
    </location>
</feature>
<organism evidence="2 3">
    <name type="scientific">Favolaschia claudopus</name>
    <dbReference type="NCBI Taxonomy" id="2862362"/>
    <lineage>
        <taxon>Eukaryota</taxon>
        <taxon>Fungi</taxon>
        <taxon>Dikarya</taxon>
        <taxon>Basidiomycota</taxon>
        <taxon>Agaricomycotina</taxon>
        <taxon>Agaricomycetes</taxon>
        <taxon>Agaricomycetidae</taxon>
        <taxon>Agaricales</taxon>
        <taxon>Marasmiineae</taxon>
        <taxon>Mycenaceae</taxon>
        <taxon>Favolaschia</taxon>
    </lineage>
</organism>
<reference evidence="2 3" key="1">
    <citation type="journal article" date="2024" name="J Genomics">
        <title>Draft genome sequencing and assembly of Favolaschia claudopus CIRM-BRFM 2984 isolated from oak limbs.</title>
        <authorList>
            <person name="Navarro D."/>
            <person name="Drula E."/>
            <person name="Chaduli D."/>
            <person name="Cazenave R."/>
            <person name="Ahrendt S."/>
            <person name="Wang J."/>
            <person name="Lipzen A."/>
            <person name="Daum C."/>
            <person name="Barry K."/>
            <person name="Grigoriev I.V."/>
            <person name="Favel A."/>
            <person name="Rosso M.N."/>
            <person name="Martin F."/>
        </authorList>
    </citation>
    <scope>NUCLEOTIDE SEQUENCE [LARGE SCALE GENOMIC DNA]</scope>
    <source>
        <strain evidence="2 3">CIRM-BRFM 2984</strain>
    </source>
</reference>
<evidence type="ECO:0000313" key="3">
    <source>
        <dbReference type="Proteomes" id="UP001362999"/>
    </source>
</evidence>
<comment type="caution">
    <text evidence="2">The sequence shown here is derived from an EMBL/GenBank/DDBJ whole genome shotgun (WGS) entry which is preliminary data.</text>
</comment>
<sequence length="359" mass="39250">MSTLPSASTFSKSEEETIRMKLKTLRATHYEDPMDQKMFLEHTALCILDFRSKVDAFALNAELAQIIFVLRSALHDIHSRAPNPPSVTYPALVAFANEIIQRRQTIIIQTRATVHRLSGIEAARVRAERRQFLKDTTSTISAVKDDDMVSIPSSDTDVEPSTPAVEVSTVGASTVLAPPPSPIQVLLSAAVPVAGNTEPVAEPPAQRPNTRPTGLTIITRPIPTGPRADRNSSNKRPRIGDGDADSAHPAHIRLSSSNAVPRNLPIHAPIPRLATRDPRHLNPAYTHLLRKVNSAGVLPIFKPNSTGSRAPRNMSRGNFKSLSKAKPKASKPRKPKRCYKCLSEWHLVASCPALKFVVN</sequence>
<evidence type="ECO:0008006" key="4">
    <source>
        <dbReference type="Google" id="ProtNLM"/>
    </source>
</evidence>
<feature type="region of interest" description="Disordered" evidence="1">
    <location>
        <begin position="303"/>
        <end position="333"/>
    </location>
</feature>
<evidence type="ECO:0000256" key="1">
    <source>
        <dbReference type="SAM" id="MobiDB-lite"/>
    </source>
</evidence>
<accession>A0AAW0AUK9</accession>
<dbReference type="Proteomes" id="UP001362999">
    <property type="component" value="Unassembled WGS sequence"/>
</dbReference>
<gene>
    <name evidence="2" type="ORF">R3P38DRAFT_3561778</name>
</gene>
<proteinExistence type="predicted"/>
<keyword evidence="3" id="KW-1185">Reference proteome</keyword>
<feature type="compositionally biased region" description="Basic and acidic residues" evidence="1">
    <location>
        <begin position="227"/>
        <end position="248"/>
    </location>
</feature>
<evidence type="ECO:0000313" key="2">
    <source>
        <dbReference type="EMBL" id="KAK7016825.1"/>
    </source>
</evidence>
<protein>
    <recommendedName>
        <fullName evidence="4">Gag protein</fullName>
    </recommendedName>
</protein>